<reference evidence="1 2" key="1">
    <citation type="submission" date="2017-06" db="EMBL/GenBank/DDBJ databases">
        <authorList>
            <person name="Varghese N."/>
            <person name="Submissions S."/>
        </authorList>
    </citation>
    <scope>NUCLEOTIDE SEQUENCE [LARGE SCALE GENOMIC DNA]</scope>
    <source>
        <strain evidence="1 2">DSM 26989</strain>
    </source>
</reference>
<evidence type="ECO:0000313" key="1">
    <source>
        <dbReference type="EMBL" id="SNR64033.1"/>
    </source>
</evidence>
<organism evidence="1 2">
    <name type="scientific">Prevotella jejuni</name>
    <dbReference type="NCBI Taxonomy" id="1177574"/>
    <lineage>
        <taxon>Bacteria</taxon>
        <taxon>Pseudomonadati</taxon>
        <taxon>Bacteroidota</taxon>
        <taxon>Bacteroidia</taxon>
        <taxon>Bacteroidales</taxon>
        <taxon>Prevotellaceae</taxon>
        <taxon>Prevotella</taxon>
    </lineage>
</organism>
<name>A0A2K9H850_9BACT</name>
<dbReference type="AlphaFoldDB" id="A0A2K9H850"/>
<dbReference type="InterPro" id="IPR025348">
    <property type="entry name" value="DUF4252"/>
</dbReference>
<dbReference type="OrthoDB" id="996754at2"/>
<sequence>MKRFIILFALIISAVGASAQSIGTLFRQYRYEEKANYMHITRFAMSIVKAFAKTDSEDKEALKALSSFRVLSLEDCTSTVKQSFQKTLQTFRPTGYTPFIIAKKNDEIAYIYLKEKDGFIRELLILTTDNHDGAIVQIKGKLRPDDIDAAIEKGTKNNKLKKCKLWDKHA</sequence>
<gene>
    <name evidence="1" type="ORF">SAMN06265364_102113</name>
</gene>
<comment type="caution">
    <text evidence="1">The sequence shown here is derived from an EMBL/GenBank/DDBJ whole genome shotgun (WGS) entry which is preliminary data.</text>
</comment>
<dbReference type="RefSeq" id="WP_089365357.1">
    <property type="nucleotide sequence ID" value="NZ_CP023863.1"/>
</dbReference>
<dbReference type="Pfam" id="PF14060">
    <property type="entry name" value="DUF4252"/>
    <property type="match status" value="1"/>
</dbReference>
<evidence type="ECO:0000313" key="2">
    <source>
        <dbReference type="Proteomes" id="UP000198427"/>
    </source>
</evidence>
<protein>
    <submittedName>
        <fullName evidence="1">Uncharacterized protein</fullName>
    </submittedName>
</protein>
<dbReference type="Proteomes" id="UP000198427">
    <property type="component" value="Unassembled WGS sequence"/>
</dbReference>
<keyword evidence="2" id="KW-1185">Reference proteome</keyword>
<dbReference type="GeneID" id="94027856"/>
<proteinExistence type="predicted"/>
<accession>A0A2K9H850</accession>
<dbReference type="EMBL" id="FZNZ01000002">
    <property type="protein sequence ID" value="SNR64033.1"/>
    <property type="molecule type" value="Genomic_DNA"/>
</dbReference>
<dbReference type="KEGG" id="pje:CRM71_00170"/>